<evidence type="ECO:0000256" key="5">
    <source>
        <dbReference type="ARBA" id="ARBA00023172"/>
    </source>
</evidence>
<feature type="compositionally biased region" description="Low complexity" evidence="9">
    <location>
        <begin position="626"/>
        <end position="639"/>
    </location>
</feature>
<keyword evidence="6 8" id="KW-0234">DNA repair</keyword>
<feature type="region of interest" description="Disordered" evidence="9">
    <location>
        <begin position="324"/>
        <end position="353"/>
    </location>
</feature>
<evidence type="ECO:0000256" key="6">
    <source>
        <dbReference type="ARBA" id="ARBA00023204"/>
    </source>
</evidence>
<feature type="region of interest" description="Disordered" evidence="9">
    <location>
        <begin position="563"/>
        <end position="664"/>
    </location>
</feature>
<proteinExistence type="inferred from homology"/>
<evidence type="ECO:0000256" key="1">
    <source>
        <dbReference type="ARBA" id="ARBA00022722"/>
    </source>
</evidence>
<keyword evidence="5 8" id="KW-0233">DNA recombination</keyword>
<dbReference type="AlphaFoldDB" id="A0A077QSM0"/>
<feature type="compositionally biased region" description="Acidic residues" evidence="9">
    <location>
        <begin position="329"/>
        <end position="338"/>
    </location>
</feature>
<keyword evidence="4 8" id="KW-0378">Hydrolase</keyword>
<comment type="caution">
    <text evidence="8">Lacks conserved residue(s) required for the propagation of feature annotation.</text>
</comment>
<dbReference type="GO" id="GO:0008821">
    <property type="term" value="F:crossover junction DNA endonuclease activity"/>
    <property type="evidence" value="ECO:0007669"/>
    <property type="project" value="TreeGrafter"/>
</dbReference>
<dbReference type="InterPro" id="IPR050381">
    <property type="entry name" value="SLX1_endonuclease"/>
</dbReference>
<sequence>MPSSVAKHTIPPFYACYFLRSLSSPGSTYIGSTPAPPRRKRQHNGDLTQGAHKTARARPWEMECIVYGFPSKIAALQFEWAWAKPHLSRHLKFLTSEYSAEGTSSDTSAWHGMPLFPSTSMTPGQTRWGRTKRRMARPPSTPNARLLAMRALIRSEPFCGWGLKLAFFTEWSWLAYQRLETTHEVTNTLAYSGTPTALRLERYSRSGKPLHPVFPIAVCDFTSVDGKRIPLVHVSRQRRLDAGVADLPAKKRASSSKETEDIEETPQWPEALPRMANLKGLNACVQDFKAFPLPQPAISNTDLTRKLKRIMKTTKDAAAVETAVKATEGENEGDEDDAGLNAGTASTTAAEPGSLSSRLLNRMRFDDLDVEESEWKRLEYAIFTHCASSSSNTPGQAMSDFMQICVQRHIAAQDECTLHEAPAAPRAPCGLCQEPVDLTRQLDLALCHNTHSSMFPADQLSVSTSVVETGIGRKHTCGSVFHFTCLADSFLQQGVDGREVSKSSSINTVLPTHGMCPSHSGELGGVASWADVVRAAYRRSERFDRLVEFLVRSGRTLAEHLNPVEEAATAKPKKARGPPKASTKNTQVVVGAEESDEGQASRTTAKAAGGRKRRQPGATISGSIESDQQSTQASASADSNGAGTIRKVSRKAKAVHPADVIDLR</sequence>
<evidence type="ECO:0000256" key="8">
    <source>
        <dbReference type="HAMAP-Rule" id="MF_03100"/>
    </source>
</evidence>
<dbReference type="FunFam" id="3.40.1440.10:FF:000006">
    <property type="entry name" value="Structure-specific endonuclease subunit SLX1"/>
    <property type="match status" value="1"/>
</dbReference>
<dbReference type="InterPro" id="IPR035901">
    <property type="entry name" value="GIY-YIG_endonuc_sf"/>
</dbReference>
<evidence type="ECO:0000259" key="10">
    <source>
        <dbReference type="PROSITE" id="PS50164"/>
    </source>
</evidence>
<keyword evidence="1 8" id="KW-0540">Nuclease</keyword>
<reference evidence="11" key="1">
    <citation type="journal article" date="2014" name="Genome Biol. Evol.">
        <title>Gene Loss Rather Than Gene Gain Is Associated with a Host Jump from Monocots to Dicots in the Smut Fungus Melanopsichium pennsylvanicum.</title>
        <authorList>
            <person name="Sharma R."/>
            <person name="Mishra B."/>
            <person name="Runge F."/>
            <person name="Thines M."/>
        </authorList>
    </citation>
    <scope>NUCLEOTIDE SEQUENCE</scope>
    <source>
        <strain evidence="11">4</strain>
    </source>
</reference>
<comment type="similarity">
    <text evidence="8">Belongs to the SLX1 family.</text>
</comment>
<dbReference type="GO" id="GO:0000724">
    <property type="term" value="P:double-strand break repair via homologous recombination"/>
    <property type="evidence" value="ECO:0007669"/>
    <property type="project" value="TreeGrafter"/>
</dbReference>
<dbReference type="Gene3D" id="3.30.40.10">
    <property type="entry name" value="Zinc/RING finger domain, C3HC4 (zinc finger)"/>
    <property type="match status" value="1"/>
</dbReference>
<feature type="region of interest" description="Disordered" evidence="9">
    <location>
        <begin position="29"/>
        <end position="54"/>
    </location>
</feature>
<name>A0A077QSM0_9BASI</name>
<protein>
    <submittedName>
        <fullName evidence="11">Giy-yig type nuclease catalytic domain containing protein</fullName>
    </submittedName>
</protein>
<keyword evidence="7 8" id="KW-0539">Nucleus</keyword>
<dbReference type="Pfam" id="PF01541">
    <property type="entry name" value="GIY-YIG"/>
    <property type="match status" value="1"/>
</dbReference>
<feature type="domain" description="GIY-YIG" evidence="10">
    <location>
        <begin position="12"/>
        <end position="92"/>
    </location>
</feature>
<accession>A0A077QSM0</accession>
<comment type="subunit">
    <text evidence="8">Forms a heterodimer with SLX4.</text>
</comment>
<evidence type="ECO:0000313" key="11">
    <source>
        <dbReference type="EMBL" id="CDI52725.1"/>
    </source>
</evidence>
<feature type="region of interest" description="Disordered" evidence="9">
    <location>
        <begin position="121"/>
        <end position="140"/>
    </location>
</feature>
<dbReference type="PROSITE" id="PS50164">
    <property type="entry name" value="GIY_YIG"/>
    <property type="match status" value="1"/>
</dbReference>
<feature type="compositionally biased region" description="Polar residues" evidence="9">
    <location>
        <begin position="343"/>
        <end position="353"/>
    </location>
</feature>
<evidence type="ECO:0000256" key="4">
    <source>
        <dbReference type="ARBA" id="ARBA00022801"/>
    </source>
</evidence>
<organism evidence="11">
    <name type="scientific">Melanopsichium pennsylvanicum 4</name>
    <dbReference type="NCBI Taxonomy" id="1398559"/>
    <lineage>
        <taxon>Eukaryota</taxon>
        <taxon>Fungi</taxon>
        <taxon>Dikarya</taxon>
        <taxon>Basidiomycota</taxon>
        <taxon>Ustilaginomycotina</taxon>
        <taxon>Ustilaginomycetes</taxon>
        <taxon>Ustilaginales</taxon>
        <taxon>Ustilaginaceae</taxon>
        <taxon>Melanopsichium</taxon>
    </lineage>
</organism>
<dbReference type="Gene3D" id="3.40.1440.10">
    <property type="entry name" value="GIY-YIG endonuclease"/>
    <property type="match status" value="1"/>
</dbReference>
<comment type="subcellular location">
    <subcellularLocation>
        <location evidence="8">Nucleus</location>
    </subcellularLocation>
</comment>
<dbReference type="GO" id="GO:0017108">
    <property type="term" value="F:5'-flap endonuclease activity"/>
    <property type="evidence" value="ECO:0007669"/>
    <property type="project" value="InterPro"/>
</dbReference>
<dbReference type="HAMAP" id="MF_03100">
    <property type="entry name" value="Endonuc_su_Slx1"/>
    <property type="match status" value="1"/>
</dbReference>
<dbReference type="InterPro" id="IPR027520">
    <property type="entry name" value="Slx1"/>
</dbReference>
<evidence type="ECO:0000256" key="3">
    <source>
        <dbReference type="ARBA" id="ARBA00022763"/>
    </source>
</evidence>
<feature type="region of interest" description="Disordered" evidence="9">
    <location>
        <begin position="247"/>
        <end position="266"/>
    </location>
</feature>
<comment type="cofactor">
    <cofactor evidence="8">
        <name>a divalent metal cation</name>
        <dbReference type="ChEBI" id="CHEBI:60240"/>
    </cofactor>
</comment>
<evidence type="ECO:0000256" key="2">
    <source>
        <dbReference type="ARBA" id="ARBA00022759"/>
    </source>
</evidence>
<keyword evidence="3 8" id="KW-0227">DNA damage</keyword>
<evidence type="ECO:0000256" key="7">
    <source>
        <dbReference type="ARBA" id="ARBA00023242"/>
    </source>
</evidence>
<dbReference type="InterPro" id="IPR013083">
    <property type="entry name" value="Znf_RING/FYVE/PHD"/>
</dbReference>
<dbReference type="InterPro" id="IPR000305">
    <property type="entry name" value="GIY-YIG_endonuc"/>
</dbReference>
<dbReference type="PANTHER" id="PTHR20208:SF10">
    <property type="entry name" value="STRUCTURE-SPECIFIC ENDONUCLEASE SUBUNIT SLX1"/>
    <property type="match status" value="1"/>
</dbReference>
<dbReference type="EMBL" id="HG529548">
    <property type="protein sequence ID" value="CDI52725.1"/>
    <property type="molecule type" value="Genomic_DNA"/>
</dbReference>
<dbReference type="PANTHER" id="PTHR20208">
    <property type="entry name" value="STRUCTURE-SPECIFIC ENDONUCLEASE SUBUNIT SLX1"/>
    <property type="match status" value="1"/>
</dbReference>
<dbReference type="CDD" id="cd10455">
    <property type="entry name" value="GIY-YIG_SLX1"/>
    <property type="match status" value="1"/>
</dbReference>
<keyword evidence="2 8" id="KW-0255">Endonuclease</keyword>
<evidence type="ECO:0000256" key="9">
    <source>
        <dbReference type="SAM" id="MobiDB-lite"/>
    </source>
</evidence>
<dbReference type="GO" id="GO:0033557">
    <property type="term" value="C:Slx1-Slx4 complex"/>
    <property type="evidence" value="ECO:0007669"/>
    <property type="project" value="UniProtKB-UniRule"/>
</dbReference>
<comment type="function">
    <text evidence="8">Catalytic subunit of the SLX1-SLX4 structure-specific endonuclease that resolves DNA secondary structures generated during DNA repair and recombination. Has endonuclease activity towards branched DNA substrates, introducing single-strand cuts in duplex DNA close to junctions with ss-DNA.</text>
</comment>